<organism evidence="2 3">
    <name type="scientific">Polaribacter marinus</name>
    <dbReference type="NCBI Taxonomy" id="2916838"/>
    <lineage>
        <taxon>Bacteria</taxon>
        <taxon>Pseudomonadati</taxon>
        <taxon>Bacteroidota</taxon>
        <taxon>Flavobacteriia</taxon>
        <taxon>Flavobacteriales</taxon>
        <taxon>Flavobacteriaceae</taxon>
    </lineage>
</organism>
<evidence type="ECO:0000313" key="3">
    <source>
        <dbReference type="Proteomes" id="UP001139369"/>
    </source>
</evidence>
<gene>
    <name evidence="2" type="ORF">MC378_01750</name>
</gene>
<keyword evidence="1" id="KW-1133">Transmembrane helix</keyword>
<feature type="transmembrane region" description="Helical" evidence="1">
    <location>
        <begin position="66"/>
        <end position="87"/>
    </location>
</feature>
<dbReference type="EMBL" id="JAKQYM010000001">
    <property type="protein sequence ID" value="MCI2227872.1"/>
    <property type="molecule type" value="Genomic_DNA"/>
</dbReference>
<sequence length="108" mass="12293">MENQTVNEGKAFAIISHLWLIGLIIAIFLNNSKKNSFTSFYIKQSIGINLLLIINKWLVYDMIGSFIGWAFGVVIFILWLISIIGALQGEEKTIPVIGGHFQDWFKNF</sequence>
<proteinExistence type="predicted"/>
<evidence type="ECO:0000256" key="1">
    <source>
        <dbReference type="SAM" id="Phobius"/>
    </source>
</evidence>
<keyword evidence="3" id="KW-1185">Reference proteome</keyword>
<dbReference type="RefSeq" id="WP_242176992.1">
    <property type="nucleotide sequence ID" value="NZ_JAKQYM010000001.1"/>
</dbReference>
<dbReference type="Proteomes" id="UP001139369">
    <property type="component" value="Unassembled WGS sequence"/>
</dbReference>
<name>A0A9X1VLS8_9FLAO</name>
<dbReference type="AlphaFoldDB" id="A0A9X1VLS8"/>
<comment type="caution">
    <text evidence="2">The sequence shown here is derived from an EMBL/GenBank/DDBJ whole genome shotgun (WGS) entry which is preliminary data.</text>
</comment>
<reference evidence="2" key="1">
    <citation type="submission" date="2022-02" db="EMBL/GenBank/DDBJ databases">
        <title>Polaribacter sp. MSW13, isolated from seawater.</title>
        <authorList>
            <person name="Kristyanto S."/>
            <person name="Jung J."/>
            <person name="Jeon C.O."/>
        </authorList>
    </citation>
    <scope>NUCLEOTIDE SEQUENCE</scope>
    <source>
        <strain evidence="2">MSW13</strain>
    </source>
</reference>
<keyword evidence="1" id="KW-0812">Transmembrane</keyword>
<keyword evidence="1" id="KW-0472">Membrane</keyword>
<evidence type="ECO:0008006" key="4">
    <source>
        <dbReference type="Google" id="ProtNLM"/>
    </source>
</evidence>
<feature type="transmembrane region" description="Helical" evidence="1">
    <location>
        <begin position="12"/>
        <end position="29"/>
    </location>
</feature>
<evidence type="ECO:0000313" key="2">
    <source>
        <dbReference type="EMBL" id="MCI2227872.1"/>
    </source>
</evidence>
<protein>
    <recommendedName>
        <fullName evidence="4">Chloroplast import component protein (Tic20)</fullName>
    </recommendedName>
</protein>
<accession>A0A9X1VLS8</accession>